<name>A0A9E7SBB5_9CAUD</name>
<dbReference type="Proteomes" id="UP001056018">
    <property type="component" value="Segment"/>
</dbReference>
<organism evidence="1 2">
    <name type="scientific">Escherichia phage HC13</name>
    <dbReference type="NCBI Taxonomy" id="2912291"/>
    <lineage>
        <taxon>Viruses</taxon>
        <taxon>Duplodnaviria</taxon>
        <taxon>Heunggongvirae</taxon>
        <taxon>Uroviricota</taxon>
        <taxon>Caudoviricetes</taxon>
        <taxon>Autographivirales</taxon>
        <taxon>Autotranscriptaviridae</taxon>
        <taxon>Studiervirinae</taxon>
        <taxon>Kayfunavirus</taxon>
        <taxon>Kayfunavirus HC13</taxon>
    </lineage>
</organism>
<accession>A0A9E7SBB5</accession>
<evidence type="ECO:0000313" key="1">
    <source>
        <dbReference type="EMBL" id="URY99485.1"/>
    </source>
</evidence>
<evidence type="ECO:0000313" key="2">
    <source>
        <dbReference type="Proteomes" id="UP001056018"/>
    </source>
</evidence>
<reference evidence="1" key="1">
    <citation type="submission" date="2021-11" db="EMBL/GenBank/DDBJ databases">
        <title>The TAILOR 12: Case summaries of 12 patient that have undergone phage therapy for multidrug-resistant infections.</title>
        <authorList>
            <person name="Green S."/>
            <person name="Terwilliger A."/>
            <person name="Clark J."/>
            <person name="Salazar K."/>
            <person name="Maresso A."/>
        </authorList>
    </citation>
    <scope>NUCLEOTIDE SEQUENCE</scope>
</reference>
<dbReference type="EMBL" id="OL362276">
    <property type="protein sequence ID" value="URY99485.1"/>
    <property type="molecule type" value="Genomic_DNA"/>
</dbReference>
<proteinExistence type="predicted"/>
<gene>
    <name evidence="1" type="ORF">HC13_0003</name>
</gene>
<keyword evidence="2" id="KW-1185">Reference proteome</keyword>
<protein>
    <submittedName>
        <fullName evidence="1">Uncharacterized protein</fullName>
    </submittedName>
</protein>
<sequence>MSKIYAIYYVVPNSWGDDHILQEPCYYNEDEAKQALAEAQAEAKDPWSGVYKAYMEVIQVV</sequence>